<evidence type="ECO:0000256" key="1">
    <source>
        <dbReference type="ARBA" id="ARBA00004127"/>
    </source>
</evidence>
<keyword evidence="9" id="KW-1185">Reference proteome</keyword>
<evidence type="ECO:0000313" key="8">
    <source>
        <dbReference type="EMBL" id="CDW57261.1"/>
    </source>
</evidence>
<evidence type="ECO:0000256" key="4">
    <source>
        <dbReference type="ARBA" id="ARBA00022989"/>
    </source>
</evidence>
<dbReference type="PANTHER" id="PTHR16133">
    <property type="entry name" value="SOLUTE CARRIER FAMILY 39 ZINC TRANSPORTER , MEMBER 9-RELATED"/>
    <property type="match status" value="1"/>
</dbReference>
<feature type="transmembrane region" description="Helical" evidence="7">
    <location>
        <begin position="173"/>
        <end position="196"/>
    </location>
</feature>
<dbReference type="GO" id="GO:0000139">
    <property type="term" value="C:Golgi membrane"/>
    <property type="evidence" value="ECO:0007669"/>
    <property type="project" value="UniProtKB-SubCell"/>
</dbReference>
<sequence length="304" mass="32585">MVGMAPTVVVISEVRVEVPVLIVSNCNSSQKRTKALGAFGAGLLVGTALGVILPEGIHEIYALHDAMALPGRSKRSPEIAELKEENSFDLCEEYLHLALQGKNRLIGTALVSGFLFMLLIDFITEQGSHGSERDILQYQSHRGWVATVGLIVHSATDGIAVGAATFADSSVTLIVFFAVLLHKAPAAFGLSVFLLNNGLEISKVRKHLILFSSAAPIAMLLTFLFVNQAQSATESGSSSRTIGILLLLSAGSFLYVATVHILPSVPLHSNQSNVSLIRRWLSLELLCLFIGSAIPLLVNIEHTH</sequence>
<dbReference type="STRING" id="36087.A0A077ZAH5"/>
<evidence type="ECO:0000256" key="6">
    <source>
        <dbReference type="ARBA" id="ARBA00023136"/>
    </source>
</evidence>
<evidence type="ECO:0000256" key="5">
    <source>
        <dbReference type="ARBA" id="ARBA00023034"/>
    </source>
</evidence>
<feature type="transmembrane region" description="Helical" evidence="7">
    <location>
        <begin position="35"/>
        <end position="53"/>
    </location>
</feature>
<dbReference type="GO" id="GO:0046873">
    <property type="term" value="F:metal ion transmembrane transporter activity"/>
    <property type="evidence" value="ECO:0007669"/>
    <property type="project" value="InterPro"/>
</dbReference>
<evidence type="ECO:0000313" key="9">
    <source>
        <dbReference type="Proteomes" id="UP000030665"/>
    </source>
</evidence>
<dbReference type="InterPro" id="IPR045891">
    <property type="entry name" value="ZIP9"/>
</dbReference>
<dbReference type="EMBL" id="HG806142">
    <property type="protein sequence ID" value="CDW57261.1"/>
    <property type="molecule type" value="Genomic_DNA"/>
</dbReference>
<keyword evidence="6 7" id="KW-0472">Membrane</keyword>
<accession>A0A077ZAH5</accession>
<dbReference type="Pfam" id="PF02535">
    <property type="entry name" value="Zip"/>
    <property type="match status" value="1"/>
</dbReference>
<dbReference type="AlphaFoldDB" id="A0A077ZAH5"/>
<organism evidence="8 9">
    <name type="scientific">Trichuris trichiura</name>
    <name type="common">Whipworm</name>
    <name type="synonym">Trichocephalus trichiurus</name>
    <dbReference type="NCBI Taxonomy" id="36087"/>
    <lineage>
        <taxon>Eukaryota</taxon>
        <taxon>Metazoa</taxon>
        <taxon>Ecdysozoa</taxon>
        <taxon>Nematoda</taxon>
        <taxon>Enoplea</taxon>
        <taxon>Dorylaimia</taxon>
        <taxon>Trichinellida</taxon>
        <taxon>Trichuridae</taxon>
        <taxon>Trichuris</taxon>
    </lineage>
</organism>
<evidence type="ECO:0000256" key="3">
    <source>
        <dbReference type="ARBA" id="ARBA00022692"/>
    </source>
</evidence>
<dbReference type="Proteomes" id="UP000030665">
    <property type="component" value="Unassembled WGS sequence"/>
</dbReference>
<keyword evidence="5" id="KW-0333">Golgi apparatus</keyword>
<reference evidence="8" key="2">
    <citation type="submission" date="2014-03" db="EMBL/GenBank/DDBJ databases">
        <title>The whipworm genome and dual-species transcriptomics of an intimate host-pathogen interaction.</title>
        <authorList>
            <person name="Foth B.J."/>
            <person name="Tsai I.J."/>
            <person name="Reid A.J."/>
            <person name="Bancroft A.J."/>
            <person name="Nichol S."/>
            <person name="Tracey A."/>
            <person name="Holroyd N."/>
            <person name="Cotton J.A."/>
            <person name="Stanley E.J."/>
            <person name="Zarowiecki M."/>
            <person name="Liu J.Z."/>
            <person name="Huckvale T."/>
            <person name="Cooper P.J."/>
            <person name="Grencis R.K."/>
            <person name="Berriman M."/>
        </authorList>
    </citation>
    <scope>NUCLEOTIDE SEQUENCE [LARGE SCALE GENOMIC DNA]</scope>
</reference>
<protein>
    <submittedName>
        <fullName evidence="8">Zinc transporter ZIP9</fullName>
    </submittedName>
</protein>
<evidence type="ECO:0000256" key="2">
    <source>
        <dbReference type="ARBA" id="ARBA00004394"/>
    </source>
</evidence>
<feature type="transmembrane region" description="Helical" evidence="7">
    <location>
        <begin position="208"/>
        <end position="229"/>
    </location>
</feature>
<keyword evidence="3 7" id="KW-0812">Transmembrane</keyword>
<dbReference type="PANTHER" id="PTHR16133:SF0">
    <property type="entry name" value="ZINC_IRON REGULATED TRANSPORTER-RELATED PROTEIN 102B, ISOFORM E"/>
    <property type="match status" value="1"/>
</dbReference>
<feature type="transmembrane region" description="Helical" evidence="7">
    <location>
        <begin position="105"/>
        <end position="123"/>
    </location>
</feature>
<evidence type="ECO:0000256" key="7">
    <source>
        <dbReference type="SAM" id="Phobius"/>
    </source>
</evidence>
<feature type="transmembrane region" description="Helical" evidence="7">
    <location>
        <begin position="283"/>
        <end position="300"/>
    </location>
</feature>
<proteinExistence type="predicted"/>
<feature type="transmembrane region" description="Helical" evidence="7">
    <location>
        <begin position="241"/>
        <end position="262"/>
    </location>
</feature>
<name>A0A077ZAH5_TRITR</name>
<feature type="transmembrane region" description="Helical" evidence="7">
    <location>
        <begin position="144"/>
        <end position="167"/>
    </location>
</feature>
<keyword evidence="4 7" id="KW-1133">Transmembrane helix</keyword>
<dbReference type="OrthoDB" id="19859at2759"/>
<reference evidence="8" key="1">
    <citation type="submission" date="2014-01" db="EMBL/GenBank/DDBJ databases">
        <authorList>
            <person name="Aslett M."/>
        </authorList>
    </citation>
    <scope>NUCLEOTIDE SEQUENCE</scope>
</reference>
<dbReference type="InterPro" id="IPR003689">
    <property type="entry name" value="ZIP"/>
</dbReference>
<gene>
    <name evidence="8" type="ORF">TTRE_0000555201</name>
</gene>
<comment type="subcellular location">
    <subcellularLocation>
        <location evidence="1">Endomembrane system</location>
        <topology evidence="1">Multi-pass membrane protein</topology>
    </subcellularLocation>
    <subcellularLocation>
        <location evidence="2">Golgi apparatus membrane</location>
    </subcellularLocation>
</comment>
<dbReference type="GO" id="GO:0006829">
    <property type="term" value="P:zinc ion transport"/>
    <property type="evidence" value="ECO:0007669"/>
    <property type="project" value="InterPro"/>
</dbReference>